<gene>
    <name evidence="1" type="ORF">BRAA08T32228Z</name>
</gene>
<accession>A0A3P6BZR8</accession>
<reference evidence="1" key="1">
    <citation type="submission" date="2018-11" db="EMBL/GenBank/DDBJ databases">
        <authorList>
            <consortium name="Genoscope - CEA"/>
            <person name="William W."/>
        </authorList>
    </citation>
    <scope>NUCLEOTIDE SEQUENCE</scope>
</reference>
<proteinExistence type="predicted"/>
<evidence type="ECO:0000313" key="1">
    <source>
        <dbReference type="EMBL" id="VDD02751.1"/>
    </source>
</evidence>
<name>A0A3P6BZR8_BRACM</name>
<dbReference type="AlphaFoldDB" id="A0A3P6BZR8"/>
<organism evidence="1">
    <name type="scientific">Brassica campestris</name>
    <name type="common">Field mustard</name>
    <dbReference type="NCBI Taxonomy" id="3711"/>
    <lineage>
        <taxon>Eukaryota</taxon>
        <taxon>Viridiplantae</taxon>
        <taxon>Streptophyta</taxon>
        <taxon>Embryophyta</taxon>
        <taxon>Tracheophyta</taxon>
        <taxon>Spermatophyta</taxon>
        <taxon>Magnoliopsida</taxon>
        <taxon>eudicotyledons</taxon>
        <taxon>Gunneridae</taxon>
        <taxon>Pentapetalae</taxon>
        <taxon>rosids</taxon>
        <taxon>malvids</taxon>
        <taxon>Brassicales</taxon>
        <taxon>Brassicaceae</taxon>
        <taxon>Brassiceae</taxon>
        <taxon>Brassica</taxon>
    </lineage>
</organism>
<dbReference type="EMBL" id="LR031575">
    <property type="protein sequence ID" value="VDD02751.1"/>
    <property type="molecule type" value="Genomic_DNA"/>
</dbReference>
<protein>
    <submittedName>
        <fullName evidence="1">Uncharacterized protein</fullName>
    </submittedName>
</protein>
<sequence>MLITLLYGSCTGDDNNREYDIPEAGAVSSKPLKKFSKIVPATCAGMASS</sequence>